<dbReference type="GO" id="GO:1990281">
    <property type="term" value="C:efflux pump complex"/>
    <property type="evidence" value="ECO:0007669"/>
    <property type="project" value="TreeGrafter"/>
</dbReference>
<proteinExistence type="inferred from homology"/>
<keyword evidence="10" id="KW-1185">Reference proteome</keyword>
<feature type="region of interest" description="Disordered" evidence="8">
    <location>
        <begin position="93"/>
        <end position="166"/>
    </location>
</feature>
<evidence type="ECO:0000256" key="8">
    <source>
        <dbReference type="SAM" id="MobiDB-lite"/>
    </source>
</evidence>
<dbReference type="RefSeq" id="WP_092222720.1">
    <property type="nucleotide sequence ID" value="NZ_FNJI01000014.1"/>
</dbReference>
<dbReference type="InterPro" id="IPR003423">
    <property type="entry name" value="OMP_efflux"/>
</dbReference>
<dbReference type="AlphaFoldDB" id="A0A1H0R6F2"/>
<name>A0A1H0R6F2_9BACT</name>
<gene>
    <name evidence="9" type="ORF">SAMN05660330_02188</name>
</gene>
<dbReference type="GO" id="GO:0015288">
    <property type="term" value="F:porin activity"/>
    <property type="evidence" value="ECO:0007669"/>
    <property type="project" value="TreeGrafter"/>
</dbReference>
<evidence type="ECO:0000256" key="4">
    <source>
        <dbReference type="ARBA" id="ARBA00022452"/>
    </source>
</evidence>
<dbReference type="OrthoDB" id="9772436at2"/>
<keyword evidence="3" id="KW-0813">Transport</keyword>
<evidence type="ECO:0000256" key="7">
    <source>
        <dbReference type="ARBA" id="ARBA00023237"/>
    </source>
</evidence>
<dbReference type="PANTHER" id="PTHR30026:SF22">
    <property type="entry name" value="OUTER MEMBRANE EFFLUX PROTEIN"/>
    <property type="match status" value="1"/>
</dbReference>
<feature type="compositionally biased region" description="Low complexity" evidence="8">
    <location>
        <begin position="96"/>
        <end position="110"/>
    </location>
</feature>
<feature type="region of interest" description="Disordered" evidence="8">
    <location>
        <begin position="38"/>
        <end position="58"/>
    </location>
</feature>
<dbReference type="Pfam" id="PF02321">
    <property type="entry name" value="OEP"/>
    <property type="match status" value="2"/>
</dbReference>
<dbReference type="EMBL" id="FNJI01000014">
    <property type="protein sequence ID" value="SDP24995.1"/>
    <property type="molecule type" value="Genomic_DNA"/>
</dbReference>
<dbReference type="PANTHER" id="PTHR30026">
    <property type="entry name" value="OUTER MEMBRANE PROTEIN TOLC"/>
    <property type="match status" value="1"/>
</dbReference>
<dbReference type="Gene3D" id="1.20.1600.10">
    <property type="entry name" value="Outer membrane efflux proteins (OEP)"/>
    <property type="match status" value="1"/>
</dbReference>
<dbReference type="Proteomes" id="UP000199073">
    <property type="component" value="Unassembled WGS sequence"/>
</dbReference>
<evidence type="ECO:0000256" key="2">
    <source>
        <dbReference type="ARBA" id="ARBA00007613"/>
    </source>
</evidence>
<comment type="subcellular location">
    <subcellularLocation>
        <location evidence="1">Cell outer membrane</location>
    </subcellularLocation>
</comment>
<comment type="similarity">
    <text evidence="2">Belongs to the outer membrane factor (OMF) (TC 1.B.17) family.</text>
</comment>
<reference evidence="9 10" key="1">
    <citation type="submission" date="2016-10" db="EMBL/GenBank/DDBJ databases">
        <authorList>
            <person name="de Groot N.N."/>
        </authorList>
    </citation>
    <scope>NUCLEOTIDE SEQUENCE [LARGE SCALE GENOMIC DNA]</scope>
    <source>
        <strain evidence="9 10">DSM 12130</strain>
    </source>
</reference>
<dbReference type="SUPFAM" id="SSF56954">
    <property type="entry name" value="Outer membrane efflux proteins (OEP)"/>
    <property type="match status" value="1"/>
</dbReference>
<keyword evidence="6" id="KW-0472">Membrane</keyword>
<keyword evidence="5" id="KW-0812">Transmembrane</keyword>
<accession>A0A1H0R6F2</accession>
<feature type="compositionally biased region" description="Basic and acidic residues" evidence="8">
    <location>
        <begin position="43"/>
        <end position="56"/>
    </location>
</feature>
<keyword evidence="7" id="KW-0998">Cell outer membrane</keyword>
<dbReference type="STRING" id="91360.SAMN05660330_02188"/>
<sequence length="692" mass="76712">MEVASIFLKRLFRSAIFVWVGILILSGNGVTAVDPQQAVPELESDRQHSTIDKPTRGDIGQMFPGFAVKVLAVEKQQDDHNNNEDKIAAKMRQRYQSQLQASEELASAEAGETDPDTPAPAAATMQGETAVASSAGTDRQADAGKGDVSGLITESSYPGDDDGGIKDYSRIAPAPATAKRSHNITLAKNQPRGGGVAGNLQSDGATAGAATKIEADLGKTDNKTVRGKTATKSVFPGSQKLESQFYDESEFRLLEYEGVYLRPSNLAIGRSDRHGPVRQSSPLDLRGAVLLALNRHPLILENINEIAEKKAATKIRKADYYPIVSAGFSAGHQTDPGTQHLFTVSLTQMIYDFGRVGGTVDEYEHNVREKQALLLQNIDQISLDVLESLVNISRNGSILEINRKKEQALQEVVEITKLRSESGVASKTDIMQARTRLEDAQASILSVESTLSQWRQKLTKLLGFNHPSVAEDFDETILMQAIERSNNADFRKHPKILINMARYMASKANLEVQKAGFYPVFTLEGGYRHVLNYDDYSEEDRLNEDENSHNIMVATSMPLFQGGRVVASVTAAKQLIRARKASIRDTLRDSYERERLLVTKMKSDKARLEVLRQRKATITTTNELYRDQYRVGNRSVLDLLNSEEEKYQAMITEEENYYDLLLSYFRVLEARAMLREVLGLHGAVIQGVSIEK</sequence>
<evidence type="ECO:0000256" key="6">
    <source>
        <dbReference type="ARBA" id="ARBA00023136"/>
    </source>
</evidence>
<dbReference type="GO" id="GO:0009279">
    <property type="term" value="C:cell outer membrane"/>
    <property type="evidence" value="ECO:0007669"/>
    <property type="project" value="UniProtKB-SubCell"/>
</dbReference>
<evidence type="ECO:0000313" key="10">
    <source>
        <dbReference type="Proteomes" id="UP000199073"/>
    </source>
</evidence>
<protein>
    <submittedName>
        <fullName evidence="9">Type I secretion outer membrane protein, TolC family</fullName>
    </submittedName>
</protein>
<evidence type="ECO:0000313" key="9">
    <source>
        <dbReference type="EMBL" id="SDP24995.1"/>
    </source>
</evidence>
<keyword evidence="4" id="KW-1134">Transmembrane beta strand</keyword>
<evidence type="ECO:0000256" key="3">
    <source>
        <dbReference type="ARBA" id="ARBA00022448"/>
    </source>
</evidence>
<evidence type="ECO:0000256" key="5">
    <source>
        <dbReference type="ARBA" id="ARBA00022692"/>
    </source>
</evidence>
<organism evidence="9 10">
    <name type="scientific">Desulforhopalus singaporensis</name>
    <dbReference type="NCBI Taxonomy" id="91360"/>
    <lineage>
        <taxon>Bacteria</taxon>
        <taxon>Pseudomonadati</taxon>
        <taxon>Thermodesulfobacteriota</taxon>
        <taxon>Desulfobulbia</taxon>
        <taxon>Desulfobulbales</taxon>
        <taxon>Desulfocapsaceae</taxon>
        <taxon>Desulforhopalus</taxon>
    </lineage>
</organism>
<evidence type="ECO:0000256" key="1">
    <source>
        <dbReference type="ARBA" id="ARBA00004442"/>
    </source>
</evidence>
<dbReference type="InterPro" id="IPR051906">
    <property type="entry name" value="TolC-like"/>
</dbReference>
<dbReference type="GO" id="GO:0015562">
    <property type="term" value="F:efflux transmembrane transporter activity"/>
    <property type="evidence" value="ECO:0007669"/>
    <property type="project" value="InterPro"/>
</dbReference>